<dbReference type="Gene3D" id="3.40.50.150">
    <property type="entry name" value="Vaccinia Virus protein VP39"/>
    <property type="match status" value="1"/>
</dbReference>
<evidence type="ECO:0000313" key="3">
    <source>
        <dbReference type="EMBL" id="OGG02185.1"/>
    </source>
</evidence>
<organism evidence="3 4">
    <name type="scientific">Candidatus Glassbacteria bacterium RIFCSPLOWO2_12_FULL_58_11</name>
    <dbReference type="NCBI Taxonomy" id="1817867"/>
    <lineage>
        <taxon>Bacteria</taxon>
        <taxon>Candidatus Glassiibacteriota</taxon>
    </lineage>
</organism>
<dbReference type="SUPFAM" id="SSF53335">
    <property type="entry name" value="S-adenosyl-L-methionine-dependent methyltransferases"/>
    <property type="match status" value="1"/>
</dbReference>
<comment type="caution">
    <text evidence="3">The sequence shown here is derived from an EMBL/GenBank/DDBJ whole genome shotgun (WGS) entry which is preliminary data.</text>
</comment>
<dbReference type="AlphaFoldDB" id="A0A1F5YQ03"/>
<dbReference type="Proteomes" id="UP000179129">
    <property type="component" value="Unassembled WGS sequence"/>
</dbReference>
<dbReference type="InterPro" id="IPR004398">
    <property type="entry name" value="RNA_MeTrfase_RsmD"/>
</dbReference>
<gene>
    <name evidence="3" type="ORF">A3F83_00695</name>
</gene>
<dbReference type="GO" id="GO:0008168">
    <property type="term" value="F:methyltransferase activity"/>
    <property type="evidence" value="ECO:0007669"/>
    <property type="project" value="UniProtKB-KW"/>
</dbReference>
<dbReference type="PANTHER" id="PTHR43542">
    <property type="entry name" value="METHYLTRANSFERASE"/>
    <property type="match status" value="1"/>
</dbReference>
<dbReference type="PANTHER" id="PTHR43542:SF1">
    <property type="entry name" value="METHYLTRANSFERASE"/>
    <property type="match status" value="1"/>
</dbReference>
<accession>A0A1F5YQ03</accession>
<dbReference type="STRING" id="1817867.A3F83_00695"/>
<dbReference type="GO" id="GO:0031167">
    <property type="term" value="P:rRNA methylation"/>
    <property type="evidence" value="ECO:0007669"/>
    <property type="project" value="InterPro"/>
</dbReference>
<protein>
    <submittedName>
        <fullName evidence="3">16S rRNA (Guanine(966)-N(2))-methyltransferase RsmD</fullName>
    </submittedName>
</protein>
<proteinExistence type="predicted"/>
<keyword evidence="2 3" id="KW-0808">Transferase</keyword>
<dbReference type="InterPro" id="IPR029063">
    <property type="entry name" value="SAM-dependent_MTases_sf"/>
</dbReference>
<evidence type="ECO:0000313" key="4">
    <source>
        <dbReference type="Proteomes" id="UP000179129"/>
    </source>
</evidence>
<keyword evidence="1 3" id="KW-0489">Methyltransferase</keyword>
<dbReference type="NCBIfam" id="TIGR00095">
    <property type="entry name" value="16S rRNA (guanine(966)-N(2))-methyltransferase RsmD"/>
    <property type="match status" value="1"/>
</dbReference>
<dbReference type="PIRSF" id="PIRSF004553">
    <property type="entry name" value="CHP00095"/>
    <property type="match status" value="1"/>
</dbReference>
<reference evidence="3 4" key="1">
    <citation type="journal article" date="2016" name="Nat. Commun.">
        <title>Thousands of microbial genomes shed light on interconnected biogeochemical processes in an aquifer system.</title>
        <authorList>
            <person name="Anantharaman K."/>
            <person name="Brown C.T."/>
            <person name="Hug L.A."/>
            <person name="Sharon I."/>
            <person name="Castelle C.J."/>
            <person name="Probst A.J."/>
            <person name="Thomas B.C."/>
            <person name="Singh A."/>
            <person name="Wilkins M.J."/>
            <person name="Karaoz U."/>
            <person name="Brodie E.L."/>
            <person name="Williams K.H."/>
            <person name="Hubbard S.S."/>
            <person name="Banfield J.F."/>
        </authorList>
    </citation>
    <scope>NUCLEOTIDE SEQUENCE [LARGE SCALE GENOMIC DNA]</scope>
</reference>
<dbReference type="EMBL" id="MFIX01000192">
    <property type="protein sequence ID" value="OGG02185.1"/>
    <property type="molecule type" value="Genomic_DNA"/>
</dbReference>
<sequence length="180" mass="19007">MRLIAGTLKGRRLSAPAGRKVRPTGERLKESLFSALGGLCRGASVLDLFAGSGNLGFEALSRGAALATFVEKDRAVWRCLNANAAALGVEANCRIICAEAFAFIAGPAGETGYSLIFADPPFDSGFAGRVYSWWLESGARNPVLVLQYPSSEPPTTDQAGPAPLKSATFGESSYSIFLRE</sequence>
<name>A0A1F5YQ03_9BACT</name>
<evidence type="ECO:0000256" key="1">
    <source>
        <dbReference type="ARBA" id="ARBA00022603"/>
    </source>
</evidence>
<dbReference type="Pfam" id="PF03602">
    <property type="entry name" value="Cons_hypoth95"/>
    <property type="match status" value="1"/>
</dbReference>
<dbReference type="CDD" id="cd02440">
    <property type="entry name" value="AdoMet_MTases"/>
    <property type="match status" value="1"/>
</dbReference>
<evidence type="ECO:0000256" key="2">
    <source>
        <dbReference type="ARBA" id="ARBA00022679"/>
    </source>
</evidence>